<feature type="region of interest" description="Disordered" evidence="7">
    <location>
        <begin position="213"/>
        <end position="237"/>
    </location>
</feature>
<dbReference type="AlphaFoldDB" id="A0A375YVX4"/>
<feature type="binding site" evidence="6">
    <location>
        <begin position="124"/>
        <end position="125"/>
    </location>
    <ligand>
        <name>S-adenosyl-L-methionine</name>
        <dbReference type="ChEBI" id="CHEBI:59789"/>
    </ligand>
</feature>
<evidence type="ECO:0000313" key="8">
    <source>
        <dbReference type="EMBL" id="SRX92850.1"/>
    </source>
</evidence>
<protein>
    <recommendedName>
        <fullName evidence="6">Ribosomal RNA small subunit methyltransferase G</fullName>
        <ecNumber evidence="6">2.1.1.-</ecNumber>
    </recommendedName>
    <alternativeName>
        <fullName evidence="6">16S rRNA 7-methylguanosine methyltransferase</fullName>
        <shortName evidence="6">16S rRNA m7G methyltransferase</shortName>
    </alternativeName>
</protein>
<dbReference type="SUPFAM" id="SSF53335">
    <property type="entry name" value="S-adenosyl-L-methionine-dependent methyltransferases"/>
    <property type="match status" value="1"/>
</dbReference>
<dbReference type="PANTHER" id="PTHR31760:SF0">
    <property type="entry name" value="S-ADENOSYL-L-METHIONINE-DEPENDENT METHYLTRANSFERASES SUPERFAMILY PROTEIN"/>
    <property type="match status" value="1"/>
</dbReference>
<feature type="binding site" evidence="6">
    <location>
        <position position="142"/>
    </location>
    <ligand>
        <name>S-adenosyl-L-methionine</name>
        <dbReference type="ChEBI" id="CHEBI:59789"/>
    </ligand>
</feature>
<keyword evidence="2 6" id="KW-0698">rRNA processing</keyword>
<evidence type="ECO:0000256" key="6">
    <source>
        <dbReference type="HAMAP-Rule" id="MF_00074"/>
    </source>
</evidence>
<comment type="subcellular location">
    <subcellularLocation>
        <location evidence="6">Cytoplasm</location>
    </subcellularLocation>
</comment>
<sequence>MKHVEVAAPPDAAAAIFGDRLDIAQQYAELLAGAGAEWGAFGPRELDRVWERHVLNCAVVGELLEPGERVVDIGSGAGLPGIPVAIARPDIRVTLVESLLRRTDFLRGVVSELGLDVDVIRGRAEDPRVRDGVGGSDAVMSRAVATLDKLSRWSLPLLRPGGRMLAIKGERAAEEVRQHRRVMAELGAVNVRVVKCGVSFLSPPATVVVAQGGGPVSTALQPRRPSQKSNRAKREKL</sequence>
<gene>
    <name evidence="6" type="primary">rsmG</name>
    <name evidence="8" type="ORF">MSP7336_01076</name>
</gene>
<evidence type="ECO:0000256" key="7">
    <source>
        <dbReference type="SAM" id="MobiDB-lite"/>
    </source>
</evidence>
<dbReference type="PANTHER" id="PTHR31760">
    <property type="entry name" value="S-ADENOSYL-L-METHIONINE-DEPENDENT METHYLTRANSFERASES SUPERFAMILY PROTEIN"/>
    <property type="match status" value="1"/>
</dbReference>
<comment type="function">
    <text evidence="6">Specifically methylates the N7 position of a guanine in 16S rRNA.</text>
</comment>
<comment type="similarity">
    <text evidence="6">Belongs to the methyltransferase superfamily. RNA methyltransferase RsmG family.</text>
</comment>
<dbReference type="CDD" id="cd02440">
    <property type="entry name" value="AdoMet_MTases"/>
    <property type="match status" value="1"/>
</dbReference>
<dbReference type="Pfam" id="PF02527">
    <property type="entry name" value="GidB"/>
    <property type="match status" value="1"/>
</dbReference>
<dbReference type="InterPro" id="IPR003682">
    <property type="entry name" value="rRNA_ssu_MeTfrase_G"/>
</dbReference>
<dbReference type="Gene3D" id="3.40.50.150">
    <property type="entry name" value="Vaccinia Virus protein VP39"/>
    <property type="match status" value="1"/>
</dbReference>
<reference evidence="8 9" key="1">
    <citation type="submission" date="2018-05" db="EMBL/GenBank/DDBJ databases">
        <authorList>
            <consortium name="IHU Genomes"/>
        </authorList>
    </citation>
    <scope>NUCLEOTIDE SEQUENCE [LARGE SCALE GENOMIC DNA]</scope>
    <source>
        <strain evidence="8 9">P7336</strain>
    </source>
</reference>
<keyword evidence="1 6" id="KW-0963">Cytoplasm</keyword>
<name>A0A375YVX4_MYCSH</name>
<keyword evidence="3 6" id="KW-0489">Methyltransferase</keyword>
<comment type="caution">
    <text evidence="6">Lacks conserved residue(s) required for the propagation of feature annotation.</text>
</comment>
<feature type="binding site" evidence="6">
    <location>
        <position position="79"/>
    </location>
    <ligand>
        <name>S-adenosyl-L-methionine</name>
        <dbReference type="ChEBI" id="CHEBI:59789"/>
    </ligand>
</feature>
<dbReference type="GO" id="GO:0005829">
    <property type="term" value="C:cytosol"/>
    <property type="evidence" value="ECO:0007669"/>
    <property type="project" value="TreeGrafter"/>
</dbReference>
<evidence type="ECO:0000256" key="1">
    <source>
        <dbReference type="ARBA" id="ARBA00022490"/>
    </source>
</evidence>
<dbReference type="Proteomes" id="UP000252015">
    <property type="component" value="Unassembled WGS sequence"/>
</dbReference>
<accession>A0A375YVX4</accession>
<dbReference type="EMBL" id="UEGW01000001">
    <property type="protein sequence ID" value="SRX92850.1"/>
    <property type="molecule type" value="Genomic_DNA"/>
</dbReference>
<feature type="binding site" evidence="6">
    <location>
        <position position="74"/>
    </location>
    <ligand>
        <name>S-adenosyl-L-methionine</name>
        <dbReference type="ChEBI" id="CHEBI:59789"/>
    </ligand>
</feature>
<evidence type="ECO:0000256" key="5">
    <source>
        <dbReference type="ARBA" id="ARBA00022691"/>
    </source>
</evidence>
<organism evidence="8 9">
    <name type="scientific">Mycobacterium shimoidei</name>
    <dbReference type="NCBI Taxonomy" id="29313"/>
    <lineage>
        <taxon>Bacteria</taxon>
        <taxon>Bacillati</taxon>
        <taxon>Actinomycetota</taxon>
        <taxon>Actinomycetes</taxon>
        <taxon>Mycobacteriales</taxon>
        <taxon>Mycobacteriaceae</taxon>
        <taxon>Mycobacterium</taxon>
    </lineage>
</organism>
<evidence type="ECO:0000313" key="9">
    <source>
        <dbReference type="Proteomes" id="UP000252015"/>
    </source>
</evidence>
<dbReference type="NCBIfam" id="TIGR00138">
    <property type="entry name" value="rsmG_gidB"/>
    <property type="match status" value="1"/>
</dbReference>
<keyword evidence="5 6" id="KW-0949">S-adenosyl-L-methionine</keyword>
<evidence type="ECO:0000256" key="4">
    <source>
        <dbReference type="ARBA" id="ARBA00022679"/>
    </source>
</evidence>
<dbReference type="GO" id="GO:0070043">
    <property type="term" value="F:rRNA (guanine-N7-)-methyltransferase activity"/>
    <property type="evidence" value="ECO:0007669"/>
    <property type="project" value="UniProtKB-UniRule"/>
</dbReference>
<dbReference type="HAMAP" id="MF_00074">
    <property type="entry name" value="16SrRNA_methyltr_G"/>
    <property type="match status" value="1"/>
</dbReference>
<dbReference type="EC" id="2.1.1.-" evidence="6"/>
<evidence type="ECO:0000256" key="3">
    <source>
        <dbReference type="ARBA" id="ARBA00022603"/>
    </source>
</evidence>
<keyword evidence="4 6" id="KW-0808">Transferase</keyword>
<dbReference type="STRING" id="29313.BHQ16_00760"/>
<proteinExistence type="inferred from homology"/>
<evidence type="ECO:0000256" key="2">
    <source>
        <dbReference type="ARBA" id="ARBA00022552"/>
    </source>
</evidence>
<keyword evidence="9" id="KW-1185">Reference proteome</keyword>
<dbReference type="InterPro" id="IPR029063">
    <property type="entry name" value="SAM-dependent_MTases_sf"/>
</dbReference>